<proteinExistence type="predicted"/>
<evidence type="ECO:0000313" key="2">
    <source>
        <dbReference type="Proteomes" id="UP000274786"/>
    </source>
</evidence>
<protein>
    <submittedName>
        <fullName evidence="1">Uncharacterized protein</fullName>
    </submittedName>
</protein>
<dbReference type="OrthoDB" id="6006688at2"/>
<comment type="caution">
    <text evidence="1">The sequence shown here is derived from an EMBL/GenBank/DDBJ whole genome shotgun (WGS) entry which is preliminary data.</text>
</comment>
<organism evidence="1 2">
    <name type="scientific">Stenotrophomonas rhizophila</name>
    <dbReference type="NCBI Taxonomy" id="216778"/>
    <lineage>
        <taxon>Bacteria</taxon>
        <taxon>Pseudomonadati</taxon>
        <taxon>Pseudomonadota</taxon>
        <taxon>Gammaproteobacteria</taxon>
        <taxon>Lysobacterales</taxon>
        <taxon>Lysobacteraceae</taxon>
        <taxon>Stenotrophomonas</taxon>
    </lineage>
</organism>
<dbReference type="EMBL" id="RCDC01000005">
    <property type="protein sequence ID" value="RLK53415.1"/>
    <property type="molecule type" value="Genomic_DNA"/>
</dbReference>
<accession>A0A498CCI9</accession>
<reference evidence="1 2" key="1">
    <citation type="submission" date="2018-10" db="EMBL/GenBank/DDBJ databases">
        <title>Comparative analysis of microorganisms from saline springs in Andes Mountain Range, Colombia.</title>
        <authorList>
            <person name="Rubin E."/>
        </authorList>
    </citation>
    <scope>NUCLEOTIDE SEQUENCE [LARGE SCALE GENOMIC DNA]</scope>
    <source>
        <strain evidence="1 2">USBA GBX 843</strain>
    </source>
</reference>
<dbReference type="Proteomes" id="UP000274786">
    <property type="component" value="Unassembled WGS sequence"/>
</dbReference>
<sequence length="181" mass="19714">MLQFEQHEASVRSVNQRIQKHGKERILAGDLVLACTAPNTILETIEPGLRLSLFRKHVKGDQLDFDHEQKAAAAQIIDGLVAVRHPGLAPVSVSHKFTGYELAIEDTYDDSSVEPIVLVALTLKKLTIQPLEGGSVALSFTVSTELSKDEIAELSDALVRENVRITLTPPSAQAQQEDLAA</sequence>
<dbReference type="RefSeq" id="WP_147433901.1">
    <property type="nucleotide sequence ID" value="NZ_RCDC01000005.1"/>
</dbReference>
<name>A0A498CCI9_9GAMM</name>
<evidence type="ECO:0000313" key="1">
    <source>
        <dbReference type="EMBL" id="RLK53415.1"/>
    </source>
</evidence>
<dbReference type="AlphaFoldDB" id="A0A498CCI9"/>
<gene>
    <name evidence="1" type="ORF">BCL79_2721</name>
</gene>